<sequence length="282" mass="31883">MTRSNRRLTLHQIYSDDVPPLADSTWQQLPKTKHKSQRRLKAASKGNKTAEAFSSRQIEPIVSPHEITALSRNKDILAPTVFAQTVGTPCHTTRGPVTSYRPTRLPTIRTLLNKVNETRSITTAQNVFDMCNFYNKPYSLVSDLKANFVHNCEPIKSLGSLGTTSVQQHISSQSVYSCGKKQKFSIGYLLNDEVQKSPVIDDALEVPHVEALVCKSPSIDYNRNDNYQEDYQGVDDDHSVPIYDSPDKIHPSHKRASQKEQHSNAVFDAMDLLHCERPVYRF</sequence>
<dbReference type="Proteomes" id="UP000005018">
    <property type="component" value="Chromosome 4"/>
</dbReference>
<name>H8X4G1_CANO9</name>
<dbReference type="GeneID" id="14540208"/>
<dbReference type="OrthoDB" id="4026002at2759"/>
<keyword evidence="3" id="KW-1185">Reference proteome</keyword>
<evidence type="ECO:0000313" key="2">
    <source>
        <dbReference type="EMBL" id="CCG22903.1"/>
    </source>
</evidence>
<dbReference type="EMBL" id="HE681722">
    <property type="protein sequence ID" value="CCG22903.1"/>
    <property type="molecule type" value="Genomic_DNA"/>
</dbReference>
<protein>
    <submittedName>
        <fullName evidence="2">Uncharacterized protein</fullName>
    </submittedName>
</protein>
<feature type="region of interest" description="Disordered" evidence="1">
    <location>
        <begin position="225"/>
        <end position="262"/>
    </location>
</feature>
<evidence type="ECO:0000256" key="1">
    <source>
        <dbReference type="SAM" id="MobiDB-lite"/>
    </source>
</evidence>
<reference evidence="2 3" key="1">
    <citation type="journal article" date="2012" name="PLoS ONE">
        <title>Sequence and analysis of the genome of the pathogenic yeast Candida orthopsilosis.</title>
        <authorList>
            <person name="Riccombeni A."/>
            <person name="Vidanes G."/>
            <person name="Proux-Wera E."/>
            <person name="Wolfe K.H."/>
            <person name="Butler G."/>
        </authorList>
    </citation>
    <scope>NUCLEOTIDE SEQUENCE [LARGE SCALE GENOMIC DNA]</scope>
    <source>
        <strain evidence="2 3">Co 90-125</strain>
    </source>
</reference>
<dbReference type="HOGENOM" id="CLU_986945_0_0_1"/>
<gene>
    <name evidence="2" type="ORF">CORT_0D00550</name>
</gene>
<accession>H8X4G1</accession>
<feature type="compositionally biased region" description="Basic residues" evidence="1">
    <location>
        <begin position="31"/>
        <end position="42"/>
    </location>
</feature>
<dbReference type="RefSeq" id="XP_003869040.1">
    <property type="nucleotide sequence ID" value="XM_003868991.1"/>
</dbReference>
<feature type="compositionally biased region" description="Basic and acidic residues" evidence="1">
    <location>
        <begin position="235"/>
        <end position="250"/>
    </location>
</feature>
<feature type="region of interest" description="Disordered" evidence="1">
    <location>
        <begin position="29"/>
        <end position="52"/>
    </location>
</feature>
<organism evidence="2 3">
    <name type="scientific">Candida orthopsilosis (strain 90-125)</name>
    <name type="common">Yeast</name>
    <dbReference type="NCBI Taxonomy" id="1136231"/>
    <lineage>
        <taxon>Eukaryota</taxon>
        <taxon>Fungi</taxon>
        <taxon>Dikarya</taxon>
        <taxon>Ascomycota</taxon>
        <taxon>Saccharomycotina</taxon>
        <taxon>Pichiomycetes</taxon>
        <taxon>Debaryomycetaceae</taxon>
        <taxon>Candida/Lodderomyces clade</taxon>
        <taxon>Candida</taxon>
    </lineage>
</organism>
<dbReference type="AlphaFoldDB" id="H8X4G1"/>
<proteinExistence type="predicted"/>
<evidence type="ECO:0000313" key="3">
    <source>
        <dbReference type="Proteomes" id="UP000005018"/>
    </source>
</evidence>
<dbReference type="KEGG" id="cot:CORT_0D00550"/>